<evidence type="ECO:0000256" key="2">
    <source>
        <dbReference type="SAM" id="SignalP"/>
    </source>
</evidence>
<dbReference type="EMBL" id="BQFW01000004">
    <property type="protein sequence ID" value="GJJ70779.1"/>
    <property type="molecule type" value="Genomic_DNA"/>
</dbReference>
<organism evidence="3 4">
    <name type="scientific">Entomortierella parvispora</name>
    <dbReference type="NCBI Taxonomy" id="205924"/>
    <lineage>
        <taxon>Eukaryota</taxon>
        <taxon>Fungi</taxon>
        <taxon>Fungi incertae sedis</taxon>
        <taxon>Mucoromycota</taxon>
        <taxon>Mortierellomycotina</taxon>
        <taxon>Mortierellomycetes</taxon>
        <taxon>Mortierellales</taxon>
        <taxon>Mortierellaceae</taxon>
        <taxon>Entomortierella</taxon>
    </lineage>
</organism>
<sequence length="102" mass="10761">MRLSVASIALIVVSAVGVVSAADKQVPFGICSCFRPDFDASCCIPGKGYMQKDGNVCATVDAKDSIKNYQACCKRSGGTSKCKTGYRDPSHWPPADSYGCKA</sequence>
<dbReference type="AlphaFoldDB" id="A0A9P3LUC2"/>
<reference evidence="3" key="2">
    <citation type="journal article" date="2022" name="Microbiol. Resour. Announc.">
        <title>Whole-Genome Sequence of Entomortierella parvispora E1425, a Mucoromycotan Fungus Associated with Burkholderiaceae-Related Endosymbiotic Bacteria.</title>
        <authorList>
            <person name="Herlambang A."/>
            <person name="Guo Y."/>
            <person name="Takashima Y."/>
            <person name="Narisawa K."/>
            <person name="Ohta H."/>
            <person name="Nishizawa T."/>
        </authorList>
    </citation>
    <scope>NUCLEOTIDE SEQUENCE</scope>
    <source>
        <strain evidence="3">E1425</strain>
    </source>
</reference>
<evidence type="ECO:0000313" key="3">
    <source>
        <dbReference type="EMBL" id="GJJ70779.1"/>
    </source>
</evidence>
<accession>A0A9P3LUC2</accession>
<dbReference type="OrthoDB" id="2390373at2759"/>
<gene>
    <name evidence="3" type="ORF">EMPS_03129</name>
</gene>
<evidence type="ECO:0000313" key="4">
    <source>
        <dbReference type="Proteomes" id="UP000827284"/>
    </source>
</evidence>
<keyword evidence="4" id="KW-1185">Reference proteome</keyword>
<feature type="signal peptide" evidence="2">
    <location>
        <begin position="1"/>
        <end position="21"/>
    </location>
</feature>
<name>A0A9P3LUC2_9FUNG</name>
<reference evidence="3" key="1">
    <citation type="submission" date="2021-11" db="EMBL/GenBank/DDBJ databases">
        <authorList>
            <person name="Herlambang A."/>
            <person name="Guo Y."/>
            <person name="Takashima Y."/>
            <person name="Nishizawa T."/>
        </authorList>
    </citation>
    <scope>NUCLEOTIDE SEQUENCE</scope>
    <source>
        <strain evidence="3">E1425</strain>
    </source>
</reference>
<proteinExistence type="predicted"/>
<protein>
    <submittedName>
        <fullName evidence="3">Uncharacterized protein</fullName>
    </submittedName>
</protein>
<dbReference type="Proteomes" id="UP000827284">
    <property type="component" value="Unassembled WGS sequence"/>
</dbReference>
<feature type="region of interest" description="Disordered" evidence="1">
    <location>
        <begin position="77"/>
        <end position="102"/>
    </location>
</feature>
<feature type="chain" id="PRO_5040273895" evidence="2">
    <location>
        <begin position="22"/>
        <end position="102"/>
    </location>
</feature>
<comment type="caution">
    <text evidence="3">The sequence shown here is derived from an EMBL/GenBank/DDBJ whole genome shotgun (WGS) entry which is preliminary data.</text>
</comment>
<evidence type="ECO:0000256" key="1">
    <source>
        <dbReference type="SAM" id="MobiDB-lite"/>
    </source>
</evidence>
<keyword evidence="2" id="KW-0732">Signal</keyword>